<evidence type="ECO:0000256" key="1">
    <source>
        <dbReference type="ARBA" id="ARBA00010894"/>
    </source>
</evidence>
<comment type="similarity">
    <text evidence="1">Belongs to the YggT family.</text>
</comment>
<evidence type="ECO:0000313" key="3">
    <source>
        <dbReference type="EMBL" id="PDO11810.1"/>
    </source>
</evidence>
<dbReference type="Pfam" id="PF02325">
    <property type="entry name" value="CCB3_YggT"/>
    <property type="match status" value="1"/>
</dbReference>
<keyword evidence="2" id="KW-1133">Transmembrane helix</keyword>
<name>A0A2A6E3V0_9BACL</name>
<dbReference type="EMBL" id="MOXJ01000001">
    <property type="protein sequence ID" value="PDO11810.1"/>
    <property type="molecule type" value="Genomic_DNA"/>
</dbReference>
<accession>A0A2A6E3V0</accession>
<reference evidence="3 4" key="1">
    <citation type="submission" date="2016-12" db="EMBL/GenBank/DDBJ databases">
        <title>Candidatus Reconcilibacillus cellulovorans genome.</title>
        <authorList>
            <person name="Kolinko S."/>
            <person name="Wu Y.-W."/>
            <person name="Tachea F."/>
            <person name="Denzel E."/>
            <person name="Hiras J."/>
            <person name="Baecker N."/>
            <person name="Chan L.J."/>
            <person name="Eichorst S.A."/>
            <person name="Frey D."/>
            <person name="Adams P.D."/>
            <person name="Pray T."/>
            <person name="Tanjore D."/>
            <person name="Petzold C.J."/>
            <person name="Gladden J.M."/>
            <person name="Simmons B.A."/>
            <person name="Singer S.W."/>
        </authorList>
    </citation>
    <scope>NUCLEOTIDE SEQUENCE [LARGE SCALE GENOMIC DNA]</scope>
    <source>
        <strain evidence="3">JTherm</strain>
    </source>
</reference>
<dbReference type="GO" id="GO:0016020">
    <property type="term" value="C:membrane"/>
    <property type="evidence" value="ECO:0007669"/>
    <property type="project" value="InterPro"/>
</dbReference>
<dbReference type="InterPro" id="IPR003425">
    <property type="entry name" value="CCB3/YggT"/>
</dbReference>
<evidence type="ECO:0000313" key="4">
    <source>
        <dbReference type="Proteomes" id="UP000243688"/>
    </source>
</evidence>
<dbReference type="PANTHER" id="PTHR33219">
    <property type="entry name" value="YLMG HOMOLOG PROTEIN 2, CHLOROPLASTIC"/>
    <property type="match status" value="1"/>
</dbReference>
<keyword evidence="2" id="KW-0472">Membrane</keyword>
<dbReference type="PANTHER" id="PTHR33219:SF14">
    <property type="entry name" value="PROTEIN COFACTOR ASSEMBLY OF COMPLEX C SUBUNIT B CCB3, CHLOROPLASTIC-RELATED"/>
    <property type="match status" value="1"/>
</dbReference>
<evidence type="ECO:0000256" key="2">
    <source>
        <dbReference type="SAM" id="Phobius"/>
    </source>
</evidence>
<protein>
    <submittedName>
        <fullName evidence="3">YggT family protein</fullName>
    </submittedName>
</protein>
<dbReference type="AlphaFoldDB" id="A0A2A6E3V0"/>
<dbReference type="Proteomes" id="UP000243688">
    <property type="component" value="Unassembled WGS sequence"/>
</dbReference>
<organism evidence="3 4">
    <name type="scientific">Candidatus Reconcilbacillus cellulovorans</name>
    <dbReference type="NCBI Taxonomy" id="1906605"/>
    <lineage>
        <taxon>Bacteria</taxon>
        <taxon>Bacillati</taxon>
        <taxon>Bacillota</taxon>
        <taxon>Bacilli</taxon>
        <taxon>Bacillales</taxon>
        <taxon>Paenibacillaceae</taxon>
        <taxon>Candidatus Reconcilbacillus</taxon>
    </lineage>
</organism>
<gene>
    <name evidence="3" type="ORF">BLM47_00985</name>
</gene>
<sequence length="94" mass="10539">MESQLLGLIDLLELIYRYAIIIYILMSWIPAARDSVVGEWLGRLVEPYLAPFRRIIPPIGGMIDISPIVALFALYFLAYGLKEVVAFLIPGGQT</sequence>
<feature type="transmembrane region" description="Helical" evidence="2">
    <location>
        <begin position="15"/>
        <end position="34"/>
    </location>
</feature>
<comment type="caution">
    <text evidence="3">The sequence shown here is derived from an EMBL/GenBank/DDBJ whole genome shotgun (WGS) entry which is preliminary data.</text>
</comment>
<proteinExistence type="inferred from homology"/>
<keyword evidence="2" id="KW-0812">Transmembrane</keyword>
<feature type="transmembrane region" description="Helical" evidence="2">
    <location>
        <begin position="55"/>
        <end position="78"/>
    </location>
</feature>